<dbReference type="SUPFAM" id="SSF49299">
    <property type="entry name" value="PKD domain"/>
    <property type="match status" value="2"/>
</dbReference>
<sequence length="756" mass="78156">MVQNLPSWAKWLSSLSLVMLPMLSYAQCPAAASCTPGSASSALASAYSMGIYNVTLGGINNSTANYTDGYKDYSCTLGASLIVNTAAAISIRNGTAANENVRVWIDYNNDGLFGTTELAFSSDNKVLHTGTITPPATAVLNTRLRMRVASDYANIAVPTACSTPQYSQDEDYAVTVTPNFSAPVAAFSVDATTTCSGRVQFTDQSTNGATAWLWEFGDNTTSTQQNSLHTYATAGTYQVRLTATNANGTSTSAATTITYNAAVPVAASCAGLAATANCCNYGITRVQLGTIDNASADGSGGYQDFTCPQRTTLTLGVANTLRISTGGTNLHDTRAWLDLNNDGVFATSEKVLEVLNSASPSATFTVPATATLGQPLRLRLVADGVGTNPQPCVAPTLGQVEDYTVTVVANTNAPAAAFTSNYVAGACTTPANTYTFTDQSTNLPTAWLWSFSPSAGVSFVNGTSATSQNPQVAFATAGTYSVTLRATNANGSNTFTASNYLLVQVPCLTYCPANGGYATGLASSFWITNVSVSAAPGGAAFSNTSGNATGGYALFAASTIGVQAGATQTITVTTNQAFSHRVTIWADYNRDGVFANTTGAAGELLYNGTSTAITSSTQVTIPASVAPTRLRVLVALNSNTPNPCATNQGEAEVEDYFLSVPTPLATREAQALPALTVSPNPTPDGRLQLQVSEASASGTYSLAVENLLGARLLSGQVRLGVAAPAALDLAPLPAGLYLLRLTNAQGQTALRRVVRQ</sequence>
<dbReference type="InterPro" id="IPR035986">
    <property type="entry name" value="PKD_dom_sf"/>
</dbReference>
<dbReference type="FunFam" id="2.60.40.10:FF:000270">
    <property type="entry name" value="Cell surface protein"/>
    <property type="match status" value="1"/>
</dbReference>
<dbReference type="Gene3D" id="2.60.40.10">
    <property type="entry name" value="Immunoglobulins"/>
    <property type="match status" value="2"/>
</dbReference>
<reference evidence="3 4" key="1">
    <citation type="submission" date="2019-12" db="EMBL/GenBank/DDBJ databases">
        <title>Hymenobacter sp. HMF4947 Genome sequencing and assembly.</title>
        <authorList>
            <person name="Kang H."/>
            <person name="Cha I."/>
            <person name="Kim H."/>
            <person name="Joh K."/>
        </authorList>
    </citation>
    <scope>NUCLEOTIDE SEQUENCE [LARGE SCALE GENOMIC DNA]</scope>
    <source>
        <strain evidence="3 4">HMF4947</strain>
    </source>
</reference>
<name>A0A7K1TF43_9BACT</name>
<dbReference type="InterPro" id="IPR045474">
    <property type="entry name" value="GEVED"/>
</dbReference>
<dbReference type="EMBL" id="WQKZ01000003">
    <property type="protein sequence ID" value="MVN77033.1"/>
    <property type="molecule type" value="Genomic_DNA"/>
</dbReference>
<dbReference type="CDD" id="cd00146">
    <property type="entry name" value="PKD"/>
    <property type="match status" value="2"/>
</dbReference>
<keyword evidence="1" id="KW-0732">Signal</keyword>
<dbReference type="GO" id="GO:0004181">
    <property type="term" value="F:metallocarboxypeptidase activity"/>
    <property type="evidence" value="ECO:0007669"/>
    <property type="project" value="TreeGrafter"/>
</dbReference>
<evidence type="ECO:0000313" key="4">
    <source>
        <dbReference type="Proteomes" id="UP000441336"/>
    </source>
</evidence>
<dbReference type="GO" id="GO:0005615">
    <property type="term" value="C:extracellular space"/>
    <property type="evidence" value="ECO:0007669"/>
    <property type="project" value="TreeGrafter"/>
</dbReference>
<organism evidence="3 4">
    <name type="scientific">Hymenobacter ginkgonis</name>
    <dbReference type="NCBI Taxonomy" id="2682976"/>
    <lineage>
        <taxon>Bacteria</taxon>
        <taxon>Pseudomonadati</taxon>
        <taxon>Bacteroidota</taxon>
        <taxon>Cytophagia</taxon>
        <taxon>Cytophagales</taxon>
        <taxon>Hymenobacteraceae</taxon>
        <taxon>Hymenobacter</taxon>
    </lineage>
</organism>
<dbReference type="PANTHER" id="PTHR11532:SF57">
    <property type="entry name" value="CARBOXYPEPTIDASE D, B"/>
    <property type="match status" value="1"/>
</dbReference>
<dbReference type="InterPro" id="IPR050753">
    <property type="entry name" value="Peptidase_M14_domain"/>
</dbReference>
<gene>
    <name evidence="3" type="ORF">GO988_11915</name>
</gene>
<comment type="caution">
    <text evidence="3">The sequence shown here is derived from an EMBL/GenBank/DDBJ whole genome shotgun (WGS) entry which is preliminary data.</text>
</comment>
<dbReference type="Pfam" id="PF18911">
    <property type="entry name" value="PKD_4"/>
    <property type="match status" value="2"/>
</dbReference>
<evidence type="ECO:0000259" key="2">
    <source>
        <dbReference type="PROSITE" id="PS50093"/>
    </source>
</evidence>
<dbReference type="AlphaFoldDB" id="A0A7K1TF43"/>
<evidence type="ECO:0000313" key="3">
    <source>
        <dbReference type="EMBL" id="MVN77033.1"/>
    </source>
</evidence>
<dbReference type="GO" id="GO:0016485">
    <property type="term" value="P:protein processing"/>
    <property type="evidence" value="ECO:0007669"/>
    <property type="project" value="TreeGrafter"/>
</dbReference>
<feature type="signal peptide" evidence="1">
    <location>
        <begin position="1"/>
        <end position="26"/>
    </location>
</feature>
<dbReference type="GO" id="GO:0006518">
    <property type="term" value="P:peptide metabolic process"/>
    <property type="evidence" value="ECO:0007669"/>
    <property type="project" value="TreeGrafter"/>
</dbReference>
<proteinExistence type="predicted"/>
<dbReference type="SMART" id="SM00089">
    <property type="entry name" value="PKD"/>
    <property type="match status" value="2"/>
</dbReference>
<dbReference type="NCBIfam" id="TIGR04183">
    <property type="entry name" value="Por_Secre_tail"/>
    <property type="match status" value="1"/>
</dbReference>
<evidence type="ECO:0000256" key="1">
    <source>
        <dbReference type="SAM" id="SignalP"/>
    </source>
</evidence>
<feature type="domain" description="PKD" evidence="2">
    <location>
        <begin position="182"/>
        <end position="258"/>
    </location>
</feature>
<feature type="chain" id="PRO_5029785874" evidence="1">
    <location>
        <begin position="27"/>
        <end position="756"/>
    </location>
</feature>
<dbReference type="InterPro" id="IPR013783">
    <property type="entry name" value="Ig-like_fold"/>
</dbReference>
<accession>A0A7K1TF43</accession>
<dbReference type="InterPro" id="IPR026444">
    <property type="entry name" value="Secre_tail"/>
</dbReference>
<feature type="domain" description="PKD" evidence="2">
    <location>
        <begin position="433"/>
        <end position="498"/>
    </location>
</feature>
<protein>
    <submittedName>
        <fullName evidence="3">PKD domain-containing protein</fullName>
    </submittedName>
</protein>
<keyword evidence="4" id="KW-1185">Reference proteome</keyword>
<dbReference type="PANTHER" id="PTHR11532">
    <property type="entry name" value="PROTEASE M14 CARBOXYPEPTIDASE"/>
    <property type="match status" value="1"/>
</dbReference>
<dbReference type="Pfam" id="PF20009">
    <property type="entry name" value="GEVED"/>
    <property type="match status" value="3"/>
</dbReference>
<dbReference type="Proteomes" id="UP000441336">
    <property type="component" value="Unassembled WGS sequence"/>
</dbReference>
<dbReference type="InterPro" id="IPR022409">
    <property type="entry name" value="PKD/Chitinase_dom"/>
</dbReference>
<dbReference type="PROSITE" id="PS50093">
    <property type="entry name" value="PKD"/>
    <property type="match status" value="2"/>
</dbReference>
<dbReference type="InterPro" id="IPR000601">
    <property type="entry name" value="PKD_dom"/>
</dbReference>